<feature type="compositionally biased region" description="Basic and acidic residues" evidence="1">
    <location>
        <begin position="149"/>
        <end position="158"/>
    </location>
</feature>
<evidence type="ECO:0000313" key="2">
    <source>
        <dbReference type="EMBL" id="VVB09501.1"/>
    </source>
</evidence>
<dbReference type="Proteomes" id="UP000489600">
    <property type="component" value="Unassembled WGS sequence"/>
</dbReference>
<accession>A0A565C782</accession>
<feature type="region of interest" description="Disordered" evidence="1">
    <location>
        <begin position="1"/>
        <end position="44"/>
    </location>
</feature>
<feature type="compositionally biased region" description="Basic and acidic residues" evidence="1">
    <location>
        <begin position="67"/>
        <end position="83"/>
    </location>
</feature>
<feature type="compositionally biased region" description="Polar residues" evidence="1">
    <location>
        <begin position="1"/>
        <end position="29"/>
    </location>
</feature>
<comment type="caution">
    <text evidence="2">The sequence shown here is derived from an EMBL/GenBank/DDBJ whole genome shotgun (WGS) entry which is preliminary data.</text>
</comment>
<sequence>MDTGEVSETGSSAKKSLNFNLLDSMTDGSKTMAPDPKRDLPETKKKSWYEITLEEEEEEAAQNFNQPRERSNQSMAERERLAVIDEDEDKTMEPDATQLAKGRATVLSEETDEDVWKIGEDFYTEEEMMNDDLLIDEVNELLEKDPIYEATQKKHDTSAELSTEELMDEDTDRATVKEIKQIEPVSQEKKTDGEGKETCPTKPKNYGLLFKDEGFSKWPNPTKEERQKV</sequence>
<feature type="compositionally biased region" description="Basic and acidic residues" evidence="1">
    <location>
        <begin position="35"/>
        <end position="44"/>
    </location>
</feature>
<feature type="region of interest" description="Disordered" evidence="1">
    <location>
        <begin position="56"/>
        <end position="111"/>
    </location>
</feature>
<keyword evidence="3" id="KW-1185">Reference proteome</keyword>
<evidence type="ECO:0000313" key="3">
    <source>
        <dbReference type="Proteomes" id="UP000489600"/>
    </source>
</evidence>
<protein>
    <submittedName>
        <fullName evidence="2">Uncharacterized protein</fullName>
    </submittedName>
</protein>
<evidence type="ECO:0000256" key="1">
    <source>
        <dbReference type="SAM" id="MobiDB-lite"/>
    </source>
</evidence>
<name>A0A565C782_9BRAS</name>
<gene>
    <name evidence="2" type="ORF">ANE_LOCUS19945</name>
</gene>
<dbReference type="AlphaFoldDB" id="A0A565C782"/>
<dbReference type="EMBL" id="CABITT030000006">
    <property type="protein sequence ID" value="VVB09501.1"/>
    <property type="molecule type" value="Genomic_DNA"/>
</dbReference>
<feature type="region of interest" description="Disordered" evidence="1">
    <location>
        <begin position="149"/>
        <end position="229"/>
    </location>
</feature>
<feature type="compositionally biased region" description="Acidic residues" evidence="1">
    <location>
        <begin position="162"/>
        <end position="171"/>
    </location>
</feature>
<proteinExistence type="predicted"/>
<reference evidence="2" key="1">
    <citation type="submission" date="2019-07" db="EMBL/GenBank/DDBJ databases">
        <authorList>
            <person name="Dittberner H."/>
        </authorList>
    </citation>
    <scope>NUCLEOTIDE SEQUENCE [LARGE SCALE GENOMIC DNA]</scope>
</reference>
<organism evidence="2 3">
    <name type="scientific">Arabis nemorensis</name>
    <dbReference type="NCBI Taxonomy" id="586526"/>
    <lineage>
        <taxon>Eukaryota</taxon>
        <taxon>Viridiplantae</taxon>
        <taxon>Streptophyta</taxon>
        <taxon>Embryophyta</taxon>
        <taxon>Tracheophyta</taxon>
        <taxon>Spermatophyta</taxon>
        <taxon>Magnoliopsida</taxon>
        <taxon>eudicotyledons</taxon>
        <taxon>Gunneridae</taxon>
        <taxon>Pentapetalae</taxon>
        <taxon>rosids</taxon>
        <taxon>malvids</taxon>
        <taxon>Brassicales</taxon>
        <taxon>Brassicaceae</taxon>
        <taxon>Arabideae</taxon>
        <taxon>Arabis</taxon>
    </lineage>
</organism>
<feature type="compositionally biased region" description="Basic and acidic residues" evidence="1">
    <location>
        <begin position="172"/>
        <end position="199"/>
    </location>
</feature>